<proteinExistence type="predicted"/>
<organism evidence="1">
    <name type="scientific">viral metagenome</name>
    <dbReference type="NCBI Taxonomy" id="1070528"/>
    <lineage>
        <taxon>unclassified sequences</taxon>
        <taxon>metagenomes</taxon>
        <taxon>organismal metagenomes</taxon>
    </lineage>
</organism>
<evidence type="ECO:0000313" key="1">
    <source>
        <dbReference type="EMBL" id="QHT98649.1"/>
    </source>
</evidence>
<dbReference type="EMBL" id="MN740294">
    <property type="protein sequence ID" value="QHT98649.1"/>
    <property type="molecule type" value="Genomic_DNA"/>
</dbReference>
<accession>A0A6C0J1A9</accession>
<sequence length="68" mass="7961">MSVYEIYKTDEKIYDIYTSNYERASILARHLFPNNTSIKIIRKKLSTKCLGCKEVLDADTKCSCWNFS</sequence>
<name>A0A6C0J1A9_9ZZZZ</name>
<protein>
    <submittedName>
        <fullName evidence="1">Uncharacterized protein</fullName>
    </submittedName>
</protein>
<dbReference type="AlphaFoldDB" id="A0A6C0J1A9"/>
<reference evidence="1" key="1">
    <citation type="journal article" date="2020" name="Nature">
        <title>Giant virus diversity and host interactions through global metagenomics.</title>
        <authorList>
            <person name="Schulz F."/>
            <person name="Roux S."/>
            <person name="Paez-Espino D."/>
            <person name="Jungbluth S."/>
            <person name="Walsh D.A."/>
            <person name="Denef V.J."/>
            <person name="McMahon K.D."/>
            <person name="Konstantinidis K.T."/>
            <person name="Eloe-Fadrosh E.A."/>
            <person name="Kyrpides N.C."/>
            <person name="Woyke T."/>
        </authorList>
    </citation>
    <scope>NUCLEOTIDE SEQUENCE</scope>
    <source>
        <strain evidence="1">GVMAG-M-3300025676-16</strain>
    </source>
</reference>